<keyword evidence="5" id="KW-0864">Zinc transport</keyword>
<evidence type="ECO:0000256" key="2">
    <source>
        <dbReference type="ARBA" id="ARBA00022448"/>
    </source>
</evidence>
<evidence type="ECO:0000256" key="3">
    <source>
        <dbReference type="ARBA" id="ARBA00022449"/>
    </source>
</evidence>
<evidence type="ECO:0000256" key="1">
    <source>
        <dbReference type="ARBA" id="ARBA00004123"/>
    </source>
</evidence>
<evidence type="ECO:0000313" key="11">
    <source>
        <dbReference type="RefSeq" id="XP_017297740.2"/>
    </source>
</evidence>
<gene>
    <name evidence="11" type="primary">LOC108251846</name>
</gene>
<dbReference type="PaxDb" id="121845-A0A1S4E690"/>
<protein>
    <submittedName>
        <fullName evidence="11">Zinc transporter 9</fullName>
    </submittedName>
</protein>
<dbReference type="CDD" id="cd21078">
    <property type="entry name" value="NTD_ZNT9"/>
    <property type="match status" value="1"/>
</dbReference>
<comment type="catalytic activity">
    <reaction evidence="8">
        <text>Zn(2+)(in) + 2 H(+)(out) = Zn(2+)(out) + 2 H(+)(in)</text>
        <dbReference type="Rhea" id="RHEA:72627"/>
        <dbReference type="ChEBI" id="CHEBI:15378"/>
        <dbReference type="ChEBI" id="CHEBI:29105"/>
    </reaction>
</comment>
<dbReference type="GO" id="GO:0005634">
    <property type="term" value="C:nucleus"/>
    <property type="evidence" value="ECO:0007669"/>
    <property type="project" value="UniProtKB-SubCell"/>
</dbReference>
<dbReference type="InterPro" id="IPR040177">
    <property type="entry name" value="SLC30A9"/>
</dbReference>
<dbReference type="InterPro" id="IPR037129">
    <property type="entry name" value="XPA_sf"/>
</dbReference>
<dbReference type="PANTHER" id="PTHR13414">
    <property type="entry name" value="HUEL-CATION TRANSPORTER"/>
    <property type="match status" value="1"/>
</dbReference>
<dbReference type="GO" id="GO:0006882">
    <property type="term" value="P:intracellular zinc ion homeostasis"/>
    <property type="evidence" value="ECO:0007669"/>
    <property type="project" value="TreeGrafter"/>
</dbReference>
<dbReference type="Gene3D" id="3.90.530.10">
    <property type="entry name" value="XPA C-terminal domain"/>
    <property type="match status" value="1"/>
</dbReference>
<sequence length="480" mass="54076">MIVQTKHFVKLVNIKVWCEIQNNLLKSHHGSYRILSNNFCTQNKGPKQPHKTILLPENGKQSHDSKVSVPEIEVLEDETIDEEKPVKKKDSLKQKLTNKLKSIVKQPSDNDLEEKPKAEKKILEIPVEAVAKPRIRVDLSVSSTERNFITPNRAMSDFLLKQSDLEGLKVIKRRSPYENEPPISVYWRKDVEAKAIQVWGSKERLLQERLKNELERKYQQQHIFTMKRKLRDYRREQGSLADQKMAEKAGLFGLLQTEDAAAVLSVLVAGSCMGLTLYTGSHIPDAVGSFLVGGILGCVAYFILSGTEDAAAVLSVLVAGSCMGLTLYTGSHIPDAVGSFLVGGILGCVAYFIVSSNIEALVGRSIPDDYLDKINAELESDVMIRAIYDVKGIQMGNSLIRYKAEVDFDGRELTRSYLDKQDLNTMLEEVQNMKTIDEMEAFLLKHSENIVDMVGGEIDRIEMKLRKKYPDIRHVDLEVL</sequence>
<evidence type="ECO:0000256" key="8">
    <source>
        <dbReference type="ARBA" id="ARBA00048349"/>
    </source>
</evidence>
<keyword evidence="9" id="KW-1133">Transmembrane helix</keyword>
<comment type="subcellular location">
    <subcellularLocation>
        <location evidence="1">Nucleus</location>
    </subcellularLocation>
</comment>
<dbReference type="STRING" id="121845.A0A1S4E690"/>
<evidence type="ECO:0000256" key="4">
    <source>
        <dbReference type="ARBA" id="ARBA00022833"/>
    </source>
</evidence>
<name>A0A1S4E690_DIACI</name>
<reference evidence="11" key="1">
    <citation type="submission" date="2025-08" db="UniProtKB">
        <authorList>
            <consortium name="RefSeq"/>
        </authorList>
    </citation>
    <scope>IDENTIFICATION</scope>
</reference>
<evidence type="ECO:0000256" key="9">
    <source>
        <dbReference type="SAM" id="Phobius"/>
    </source>
</evidence>
<keyword evidence="10" id="KW-1185">Reference proteome</keyword>
<evidence type="ECO:0000256" key="7">
    <source>
        <dbReference type="ARBA" id="ARBA00023242"/>
    </source>
</evidence>
<dbReference type="CTD" id="36393"/>
<dbReference type="InterPro" id="IPR009061">
    <property type="entry name" value="DNA-bd_dom_put_sf"/>
</dbReference>
<organism evidence="10 11">
    <name type="scientific">Diaphorina citri</name>
    <name type="common">Asian citrus psyllid</name>
    <dbReference type="NCBI Taxonomy" id="121845"/>
    <lineage>
        <taxon>Eukaryota</taxon>
        <taxon>Metazoa</taxon>
        <taxon>Ecdysozoa</taxon>
        <taxon>Arthropoda</taxon>
        <taxon>Hexapoda</taxon>
        <taxon>Insecta</taxon>
        <taxon>Pterygota</taxon>
        <taxon>Neoptera</taxon>
        <taxon>Paraneoptera</taxon>
        <taxon>Hemiptera</taxon>
        <taxon>Sternorrhyncha</taxon>
        <taxon>Psylloidea</taxon>
        <taxon>Psyllidae</taxon>
        <taxon>Diaphorininae</taxon>
        <taxon>Diaphorina</taxon>
    </lineage>
</organism>
<dbReference type="GO" id="GO:0005783">
    <property type="term" value="C:endoplasmic reticulum"/>
    <property type="evidence" value="ECO:0007669"/>
    <property type="project" value="TreeGrafter"/>
</dbReference>
<evidence type="ECO:0000256" key="6">
    <source>
        <dbReference type="ARBA" id="ARBA00023065"/>
    </source>
</evidence>
<keyword evidence="6" id="KW-0406">Ion transport</keyword>
<proteinExistence type="predicted"/>
<dbReference type="GO" id="GO:0006829">
    <property type="term" value="P:zinc ion transport"/>
    <property type="evidence" value="ECO:0007669"/>
    <property type="project" value="UniProtKB-KW"/>
</dbReference>
<dbReference type="GO" id="GO:0008324">
    <property type="term" value="F:monoatomic cation transmembrane transporter activity"/>
    <property type="evidence" value="ECO:0007669"/>
    <property type="project" value="InterPro"/>
</dbReference>
<feature type="transmembrane region" description="Helical" evidence="9">
    <location>
        <begin position="311"/>
        <end position="330"/>
    </location>
</feature>
<accession>A0A1S4E690</accession>
<feature type="transmembrane region" description="Helical" evidence="9">
    <location>
        <begin position="336"/>
        <end position="354"/>
    </location>
</feature>
<keyword evidence="9" id="KW-0812">Transmembrane</keyword>
<dbReference type="SUPFAM" id="SSF46955">
    <property type="entry name" value="Putative DNA-binding domain"/>
    <property type="match status" value="1"/>
</dbReference>
<dbReference type="PANTHER" id="PTHR13414:SF9">
    <property type="entry name" value="PROTON-COUPLED ZINC ANTIPORTER SLC30A9, MITOCHONDRIAL"/>
    <property type="match status" value="1"/>
</dbReference>
<dbReference type="Proteomes" id="UP000079169">
    <property type="component" value="Unplaced"/>
</dbReference>
<keyword evidence="9" id="KW-0472">Membrane</keyword>
<keyword evidence="2" id="KW-0813">Transport</keyword>
<dbReference type="GeneID" id="108251846"/>
<keyword evidence="3" id="KW-0050">Antiport</keyword>
<dbReference type="AlphaFoldDB" id="A0A1S4E690"/>
<dbReference type="RefSeq" id="XP_017297740.2">
    <property type="nucleotide sequence ID" value="XM_017442251.2"/>
</dbReference>
<keyword evidence="4" id="KW-0862">Zinc</keyword>
<evidence type="ECO:0000313" key="10">
    <source>
        <dbReference type="Proteomes" id="UP000079169"/>
    </source>
</evidence>
<feature type="transmembrane region" description="Helical" evidence="9">
    <location>
        <begin position="286"/>
        <end position="304"/>
    </location>
</feature>
<dbReference type="GO" id="GO:0015297">
    <property type="term" value="F:antiporter activity"/>
    <property type="evidence" value="ECO:0007669"/>
    <property type="project" value="UniProtKB-KW"/>
</dbReference>
<evidence type="ECO:0000256" key="5">
    <source>
        <dbReference type="ARBA" id="ARBA00022906"/>
    </source>
</evidence>
<dbReference type="KEGG" id="dci:108251846"/>
<keyword evidence="7" id="KW-0539">Nucleus</keyword>